<protein>
    <recommendedName>
        <fullName evidence="3">Lipocalin-like domain-containing protein</fullName>
    </recommendedName>
</protein>
<keyword evidence="2" id="KW-1185">Reference proteome</keyword>
<dbReference type="EMBL" id="FPIY01000002">
    <property type="protein sequence ID" value="SFW38709.1"/>
    <property type="molecule type" value="Genomic_DNA"/>
</dbReference>
<organism evidence="1 2">
    <name type="scientific">Cellulophaga fucicola</name>
    <dbReference type="NCBI Taxonomy" id="76595"/>
    <lineage>
        <taxon>Bacteria</taxon>
        <taxon>Pseudomonadati</taxon>
        <taxon>Bacteroidota</taxon>
        <taxon>Flavobacteriia</taxon>
        <taxon>Flavobacteriales</taxon>
        <taxon>Flavobacteriaceae</taxon>
        <taxon>Cellulophaga</taxon>
    </lineage>
</organism>
<evidence type="ECO:0000313" key="2">
    <source>
        <dbReference type="Proteomes" id="UP000183257"/>
    </source>
</evidence>
<evidence type="ECO:0008006" key="3">
    <source>
        <dbReference type="Google" id="ProtNLM"/>
    </source>
</evidence>
<reference evidence="2" key="1">
    <citation type="submission" date="2016-11" db="EMBL/GenBank/DDBJ databases">
        <authorList>
            <person name="Varghese N."/>
            <person name="Submissions S."/>
        </authorList>
    </citation>
    <scope>NUCLEOTIDE SEQUENCE [LARGE SCALE GENOMIC DNA]</scope>
    <source>
        <strain evidence="2">DSM 24786</strain>
    </source>
</reference>
<gene>
    <name evidence="1" type="ORF">SAMN05660313_01361</name>
</gene>
<dbReference type="AlphaFoldDB" id="A0A1K1NTZ6"/>
<sequence>MKKPLHFFMATFVFSTIFGCSEIPESNDPILGIWAKTTTLESGKDSKEEWIFNDAHKGRFHSYTNDNVAFLTDFRWTNDGDTYTITYPGTDMPNDNVSIKTTELSNSTEKNTEQASSNVILEETNGETLAFRE</sequence>
<dbReference type="PROSITE" id="PS51257">
    <property type="entry name" value="PROKAR_LIPOPROTEIN"/>
    <property type="match status" value="1"/>
</dbReference>
<evidence type="ECO:0000313" key="1">
    <source>
        <dbReference type="EMBL" id="SFW38709.1"/>
    </source>
</evidence>
<name>A0A1K1NTZ6_9FLAO</name>
<accession>A0A1K1NTZ6</accession>
<dbReference type="RefSeq" id="WP_244543107.1">
    <property type="nucleotide sequence ID" value="NZ_FPIY01000002.1"/>
</dbReference>
<dbReference type="Proteomes" id="UP000183257">
    <property type="component" value="Unassembled WGS sequence"/>
</dbReference>
<proteinExistence type="predicted"/>